<protein>
    <submittedName>
        <fullName evidence="2">Uncharacterized protein</fullName>
    </submittedName>
</protein>
<feature type="compositionally biased region" description="Basic and acidic residues" evidence="1">
    <location>
        <begin position="36"/>
        <end position="49"/>
    </location>
</feature>
<dbReference type="HOGENOM" id="CLU_877277_0_0_1"/>
<sequence length="317" mass="35138">MYADPSSLRKHVQRMVTCRLGDASRLPRARFKGRTSVKDRHEVDIRSDSASENQCSAGTDNGASLSKVSPSRTRTVRQGEATTRTQRALIRGYWNEEYTVCQIGEYMNLLPSSIRDAITNRSNDNLEKDRDYRDGLIGDVINVEDILLDIDPNEHGVFKNKDEDDRDVIGPDAAKTDDQPESVDSESDVEILLYPNKAAAMQDRRRDPAASSSVASAFSTGAPPRRQANSYASQSDRAPRHGALQGTERDVNKSGSSGALKKRVAPAQEDVVRMFLGQLMQPLVQLQDAFQSSASHRSKTWMFSAICRINGVACRVF</sequence>
<dbReference type="Proteomes" id="UP000015241">
    <property type="component" value="Unassembled WGS sequence"/>
</dbReference>
<evidence type="ECO:0000313" key="3">
    <source>
        <dbReference type="Proteomes" id="UP000015241"/>
    </source>
</evidence>
<dbReference type="EMBL" id="KE504193">
    <property type="protein sequence ID" value="EPS96147.1"/>
    <property type="molecule type" value="Genomic_DNA"/>
</dbReference>
<reference evidence="2 3" key="1">
    <citation type="journal article" date="2012" name="Science">
        <title>The Paleozoic origin of enzymatic lignin decomposition reconstructed from 31 fungal genomes.</title>
        <authorList>
            <person name="Floudas D."/>
            <person name="Binder M."/>
            <person name="Riley R."/>
            <person name="Barry K."/>
            <person name="Blanchette R.A."/>
            <person name="Henrissat B."/>
            <person name="Martinez A.T."/>
            <person name="Otillar R."/>
            <person name="Spatafora J.W."/>
            <person name="Yadav J.S."/>
            <person name="Aerts A."/>
            <person name="Benoit I."/>
            <person name="Boyd A."/>
            <person name="Carlson A."/>
            <person name="Copeland A."/>
            <person name="Coutinho P.M."/>
            <person name="de Vries R.P."/>
            <person name="Ferreira P."/>
            <person name="Findley K."/>
            <person name="Foster B."/>
            <person name="Gaskell J."/>
            <person name="Glotzer D."/>
            <person name="Gorecki P."/>
            <person name="Heitman J."/>
            <person name="Hesse C."/>
            <person name="Hori C."/>
            <person name="Igarashi K."/>
            <person name="Jurgens J.A."/>
            <person name="Kallen N."/>
            <person name="Kersten P."/>
            <person name="Kohler A."/>
            <person name="Kuees U."/>
            <person name="Kumar T.K.A."/>
            <person name="Kuo A."/>
            <person name="LaButti K."/>
            <person name="Larrondo L.F."/>
            <person name="Lindquist E."/>
            <person name="Ling A."/>
            <person name="Lombard V."/>
            <person name="Lucas S."/>
            <person name="Lundell T."/>
            <person name="Martin R."/>
            <person name="McLaughlin D.J."/>
            <person name="Morgenstern I."/>
            <person name="Morin E."/>
            <person name="Murat C."/>
            <person name="Nagy L.G."/>
            <person name="Nolan M."/>
            <person name="Ohm R.A."/>
            <person name="Patyshakuliyeva A."/>
            <person name="Rokas A."/>
            <person name="Ruiz-Duenas F.J."/>
            <person name="Sabat G."/>
            <person name="Salamov A."/>
            <person name="Samejima M."/>
            <person name="Schmutz J."/>
            <person name="Slot J.C."/>
            <person name="St John F."/>
            <person name="Stenlid J."/>
            <person name="Sun H."/>
            <person name="Sun S."/>
            <person name="Syed K."/>
            <person name="Tsang A."/>
            <person name="Wiebenga A."/>
            <person name="Young D."/>
            <person name="Pisabarro A."/>
            <person name="Eastwood D.C."/>
            <person name="Martin F."/>
            <person name="Cullen D."/>
            <person name="Grigoriev I.V."/>
            <person name="Hibbett D.S."/>
        </authorList>
    </citation>
    <scope>NUCLEOTIDE SEQUENCE</scope>
    <source>
        <strain evidence="3">FP-58527</strain>
    </source>
</reference>
<feature type="compositionally biased region" description="Polar residues" evidence="1">
    <location>
        <begin position="227"/>
        <end position="236"/>
    </location>
</feature>
<keyword evidence="3" id="KW-1185">Reference proteome</keyword>
<dbReference type="AlphaFoldDB" id="S8DU24"/>
<feature type="region of interest" description="Disordered" evidence="1">
    <location>
        <begin position="154"/>
        <end position="263"/>
    </location>
</feature>
<gene>
    <name evidence="2" type="ORF">FOMPIDRAFT_1025501</name>
</gene>
<proteinExistence type="predicted"/>
<evidence type="ECO:0000313" key="2">
    <source>
        <dbReference type="EMBL" id="EPS96147.1"/>
    </source>
</evidence>
<accession>S8DU24</accession>
<feature type="compositionally biased region" description="Low complexity" evidence="1">
    <location>
        <begin position="209"/>
        <end position="222"/>
    </location>
</feature>
<feature type="compositionally biased region" description="Basic and acidic residues" evidence="1">
    <location>
        <begin position="154"/>
        <end position="178"/>
    </location>
</feature>
<organism evidence="2 3">
    <name type="scientific">Fomitopsis schrenkii</name>
    <name type="common">Brown rot fungus</name>
    <dbReference type="NCBI Taxonomy" id="2126942"/>
    <lineage>
        <taxon>Eukaryota</taxon>
        <taxon>Fungi</taxon>
        <taxon>Dikarya</taxon>
        <taxon>Basidiomycota</taxon>
        <taxon>Agaricomycotina</taxon>
        <taxon>Agaricomycetes</taxon>
        <taxon>Polyporales</taxon>
        <taxon>Fomitopsis</taxon>
    </lineage>
</organism>
<dbReference type="OrthoDB" id="2803774at2759"/>
<name>S8DU24_FOMSC</name>
<feature type="compositionally biased region" description="Acidic residues" evidence="1">
    <location>
        <begin position="179"/>
        <end position="189"/>
    </location>
</feature>
<feature type="region of interest" description="Disordered" evidence="1">
    <location>
        <begin position="33"/>
        <end position="82"/>
    </location>
</feature>
<feature type="compositionally biased region" description="Polar residues" evidence="1">
    <location>
        <begin position="50"/>
        <end position="73"/>
    </location>
</feature>
<evidence type="ECO:0000256" key="1">
    <source>
        <dbReference type="SAM" id="MobiDB-lite"/>
    </source>
</evidence>
<dbReference type="InParanoid" id="S8DU24"/>